<feature type="non-terminal residue" evidence="1">
    <location>
        <position position="65"/>
    </location>
</feature>
<evidence type="ECO:0000313" key="1">
    <source>
        <dbReference type="EMBL" id="KAH9325301.1"/>
    </source>
</evidence>
<gene>
    <name evidence="1" type="ORF">KI387_005479</name>
</gene>
<keyword evidence="2" id="KW-1185">Reference proteome</keyword>
<dbReference type="Proteomes" id="UP000824469">
    <property type="component" value="Unassembled WGS sequence"/>
</dbReference>
<sequence>MWVVGIDELLGDWEEEEFVGWGLDGLADGPAAEVVAAVGIEEVGMGEVVATSVDGTVGEGEVAVV</sequence>
<accession>A0AA38GMC4</accession>
<name>A0AA38GMC4_TAXCH</name>
<comment type="caution">
    <text evidence="1">The sequence shown here is derived from an EMBL/GenBank/DDBJ whole genome shotgun (WGS) entry which is preliminary data.</text>
</comment>
<reference evidence="1 2" key="1">
    <citation type="journal article" date="2021" name="Nat. Plants">
        <title>The Taxus genome provides insights into paclitaxel biosynthesis.</title>
        <authorList>
            <person name="Xiong X."/>
            <person name="Gou J."/>
            <person name="Liao Q."/>
            <person name="Li Y."/>
            <person name="Zhou Q."/>
            <person name="Bi G."/>
            <person name="Li C."/>
            <person name="Du R."/>
            <person name="Wang X."/>
            <person name="Sun T."/>
            <person name="Guo L."/>
            <person name="Liang H."/>
            <person name="Lu P."/>
            <person name="Wu Y."/>
            <person name="Zhang Z."/>
            <person name="Ro D.K."/>
            <person name="Shang Y."/>
            <person name="Huang S."/>
            <person name="Yan J."/>
        </authorList>
    </citation>
    <scope>NUCLEOTIDE SEQUENCE [LARGE SCALE GENOMIC DNA]</scope>
    <source>
        <strain evidence="1">Ta-2019</strain>
    </source>
</reference>
<proteinExistence type="predicted"/>
<organism evidence="1 2">
    <name type="scientific">Taxus chinensis</name>
    <name type="common">Chinese yew</name>
    <name type="synonym">Taxus wallichiana var. chinensis</name>
    <dbReference type="NCBI Taxonomy" id="29808"/>
    <lineage>
        <taxon>Eukaryota</taxon>
        <taxon>Viridiplantae</taxon>
        <taxon>Streptophyta</taxon>
        <taxon>Embryophyta</taxon>
        <taxon>Tracheophyta</taxon>
        <taxon>Spermatophyta</taxon>
        <taxon>Pinopsida</taxon>
        <taxon>Pinidae</taxon>
        <taxon>Conifers II</taxon>
        <taxon>Cupressales</taxon>
        <taxon>Taxaceae</taxon>
        <taxon>Taxus</taxon>
    </lineage>
</organism>
<protein>
    <submittedName>
        <fullName evidence="1">Uncharacterized protein</fullName>
    </submittedName>
</protein>
<evidence type="ECO:0000313" key="2">
    <source>
        <dbReference type="Proteomes" id="UP000824469"/>
    </source>
</evidence>
<dbReference type="AlphaFoldDB" id="A0AA38GMC4"/>
<dbReference type="EMBL" id="JAHRHJ020000002">
    <property type="protein sequence ID" value="KAH9325301.1"/>
    <property type="molecule type" value="Genomic_DNA"/>
</dbReference>